<dbReference type="PIRSF" id="PIRSF017393">
    <property type="entry name" value="MTase_SAV2177"/>
    <property type="match status" value="1"/>
</dbReference>
<dbReference type="GO" id="GO:0008168">
    <property type="term" value="F:methyltransferase activity"/>
    <property type="evidence" value="ECO:0007669"/>
    <property type="project" value="UniProtKB-KW"/>
</dbReference>
<dbReference type="AlphaFoldDB" id="A0A8J8BD58"/>
<gene>
    <name evidence="1" type="ORF">KGA66_22590</name>
</gene>
<protein>
    <submittedName>
        <fullName evidence="1">SAM-dependent methyltransferase</fullName>
        <ecNumber evidence="1">2.1.1.-</ecNumber>
    </submittedName>
</protein>
<dbReference type="Pfam" id="PF04672">
    <property type="entry name" value="Methyltransf_19"/>
    <property type="match status" value="1"/>
</dbReference>
<dbReference type="RefSeq" id="WP_211470345.1">
    <property type="nucleotide sequence ID" value="NZ_JAGSXH010000105.1"/>
</dbReference>
<reference evidence="1" key="1">
    <citation type="submission" date="2021-04" db="EMBL/GenBank/DDBJ databases">
        <title>Genome based classification of Actinospica acidithermotolerans sp. nov., an actinobacterium isolated from an Indonesian hot spring.</title>
        <authorList>
            <person name="Kusuma A.B."/>
            <person name="Putra K.E."/>
            <person name="Nafisah S."/>
            <person name="Loh J."/>
            <person name="Nouioui I."/>
            <person name="Goodfellow M."/>
        </authorList>
    </citation>
    <scope>NUCLEOTIDE SEQUENCE</scope>
    <source>
        <strain evidence="1">DSM 45618</strain>
    </source>
</reference>
<comment type="caution">
    <text evidence="1">The sequence shown here is derived from an EMBL/GenBank/DDBJ whole genome shotgun (WGS) entry which is preliminary data.</text>
</comment>
<dbReference type="EC" id="2.1.1.-" evidence="1"/>
<dbReference type="InterPro" id="IPR006764">
    <property type="entry name" value="SAM_dep_MeTrfase_SAV2177_type"/>
</dbReference>
<accession>A0A8J8BD58</accession>
<sequence>MSVQRRPGWAPDEVDIDTPSTARMYDYYLGGSHNFAADRQLAEQALRAWPDAQHLVRANRAFLRRAVSFLAHRVDQFLDLGAGIPTVGAVHEVAREKNPRARTVYVDCDQVAVAHSRRILAAVPGAGVVHADLRDSAAVLAAVETAGLLDLRRPVAVLMFAVLPFVPDEDDPAGIVAAYRDATAPGSYLALSHGTDDYRPQNARAVGEVYTRASHTMTLRSRTQIAALLDGYELVEPGLVDLTCWRPEPDGGLPDPLGGDVQRYSMYAAVGWLPQGAADA</sequence>
<dbReference type="GO" id="GO:0032259">
    <property type="term" value="P:methylation"/>
    <property type="evidence" value="ECO:0007669"/>
    <property type="project" value="UniProtKB-KW"/>
</dbReference>
<organism evidence="1 2">
    <name type="scientific">Actinocrinis puniceicyclus</name>
    <dbReference type="NCBI Taxonomy" id="977794"/>
    <lineage>
        <taxon>Bacteria</taxon>
        <taxon>Bacillati</taxon>
        <taxon>Actinomycetota</taxon>
        <taxon>Actinomycetes</taxon>
        <taxon>Catenulisporales</taxon>
        <taxon>Actinospicaceae</taxon>
        <taxon>Actinocrinis</taxon>
    </lineage>
</organism>
<keyword evidence="1" id="KW-0489">Methyltransferase</keyword>
<name>A0A8J8BD58_9ACTN</name>
<evidence type="ECO:0000313" key="1">
    <source>
        <dbReference type="EMBL" id="MBS2965857.1"/>
    </source>
</evidence>
<proteinExistence type="predicted"/>
<dbReference type="EMBL" id="JAGSXH010000105">
    <property type="protein sequence ID" value="MBS2965857.1"/>
    <property type="molecule type" value="Genomic_DNA"/>
</dbReference>
<dbReference type="Gene3D" id="3.40.50.150">
    <property type="entry name" value="Vaccinia Virus protein VP39"/>
    <property type="match status" value="1"/>
</dbReference>
<keyword evidence="2" id="KW-1185">Reference proteome</keyword>
<dbReference type="SUPFAM" id="SSF53335">
    <property type="entry name" value="S-adenosyl-L-methionine-dependent methyltransferases"/>
    <property type="match status" value="1"/>
</dbReference>
<dbReference type="Proteomes" id="UP000677913">
    <property type="component" value="Unassembled WGS sequence"/>
</dbReference>
<evidence type="ECO:0000313" key="2">
    <source>
        <dbReference type="Proteomes" id="UP000677913"/>
    </source>
</evidence>
<keyword evidence="1" id="KW-0808">Transferase</keyword>
<dbReference type="InterPro" id="IPR029063">
    <property type="entry name" value="SAM-dependent_MTases_sf"/>
</dbReference>